<reference evidence="2" key="2">
    <citation type="submission" date="2021-08" db="EMBL/GenBank/DDBJ databases">
        <authorList>
            <person name="Tani A."/>
            <person name="Ola A."/>
            <person name="Ogura Y."/>
            <person name="Katsura K."/>
            <person name="Hayashi T."/>
        </authorList>
    </citation>
    <scope>NUCLEOTIDE SEQUENCE</scope>
    <source>
        <strain evidence="2">DSM 16372</strain>
    </source>
</reference>
<dbReference type="EMBL" id="BPQO01000020">
    <property type="protein sequence ID" value="GJD90643.1"/>
    <property type="molecule type" value="Genomic_DNA"/>
</dbReference>
<keyword evidence="1" id="KW-0732">Signal</keyword>
<proteinExistence type="predicted"/>
<evidence type="ECO:0000256" key="1">
    <source>
        <dbReference type="SAM" id="SignalP"/>
    </source>
</evidence>
<keyword evidence="3" id="KW-1185">Reference proteome</keyword>
<accession>A0AAV4ZRC8</accession>
<dbReference type="AlphaFoldDB" id="A0AAV4ZRC8"/>
<protein>
    <recommendedName>
        <fullName evidence="4">Beta/gamma crystallin 'Greek key' domain-containing protein</fullName>
    </recommendedName>
</protein>
<evidence type="ECO:0008006" key="4">
    <source>
        <dbReference type="Google" id="ProtNLM"/>
    </source>
</evidence>
<gene>
    <name evidence="2" type="ORF">BHAOGJBA_4185</name>
</gene>
<sequence>MHTRASAALLALCLGSPASAAGGDFPFLGTYGVPDSKWDGCADARLQREGHYVTFGRGTIFVHESACTLVSWRQSGADIYDVTEACPGSRKPVVERFRIDRETLTYRGAVYRRCRP</sequence>
<feature type="chain" id="PRO_5043775145" description="Beta/gamma crystallin 'Greek key' domain-containing protein" evidence="1">
    <location>
        <begin position="21"/>
        <end position="116"/>
    </location>
</feature>
<evidence type="ECO:0000313" key="2">
    <source>
        <dbReference type="EMBL" id="GJD90643.1"/>
    </source>
</evidence>
<reference evidence="2" key="1">
    <citation type="journal article" date="2016" name="Front. Microbiol.">
        <title>Genome Sequence of the Piezophilic, Mesophilic Sulfate-Reducing Bacterium Desulfovibrio indicus J2T.</title>
        <authorList>
            <person name="Cao J."/>
            <person name="Maignien L."/>
            <person name="Shao Z."/>
            <person name="Alain K."/>
            <person name="Jebbar M."/>
        </authorList>
    </citation>
    <scope>NUCLEOTIDE SEQUENCE</scope>
    <source>
        <strain evidence="2">DSM 16372</strain>
    </source>
</reference>
<organism evidence="2 3">
    <name type="scientific">Methylobacterium hispanicum</name>
    <dbReference type="NCBI Taxonomy" id="270350"/>
    <lineage>
        <taxon>Bacteria</taxon>
        <taxon>Pseudomonadati</taxon>
        <taxon>Pseudomonadota</taxon>
        <taxon>Alphaproteobacteria</taxon>
        <taxon>Hyphomicrobiales</taxon>
        <taxon>Methylobacteriaceae</taxon>
        <taxon>Methylobacterium</taxon>
    </lineage>
</organism>
<comment type="caution">
    <text evidence="2">The sequence shown here is derived from an EMBL/GenBank/DDBJ whole genome shotgun (WGS) entry which is preliminary data.</text>
</comment>
<feature type="signal peptide" evidence="1">
    <location>
        <begin position="1"/>
        <end position="20"/>
    </location>
</feature>
<dbReference type="RefSeq" id="WP_238230780.1">
    <property type="nucleotide sequence ID" value="NZ_BPQO01000020.1"/>
</dbReference>
<evidence type="ECO:0000313" key="3">
    <source>
        <dbReference type="Proteomes" id="UP001055247"/>
    </source>
</evidence>
<name>A0AAV4ZRC8_9HYPH</name>
<dbReference type="Proteomes" id="UP001055247">
    <property type="component" value="Unassembled WGS sequence"/>
</dbReference>